<evidence type="ECO:0000256" key="1">
    <source>
        <dbReference type="SAM" id="MobiDB-lite"/>
    </source>
</evidence>
<evidence type="ECO:0000313" key="4">
    <source>
        <dbReference type="Proteomes" id="UP000290365"/>
    </source>
</evidence>
<dbReference type="EMBL" id="CP035758">
    <property type="protein sequence ID" value="QBD76562.1"/>
    <property type="molecule type" value="Genomic_DNA"/>
</dbReference>
<dbReference type="Proteomes" id="UP000290365">
    <property type="component" value="Chromosome"/>
</dbReference>
<dbReference type="AlphaFoldDB" id="A0A4P6JNC3"/>
<feature type="transmembrane region" description="Helical" evidence="2">
    <location>
        <begin position="7"/>
        <end position="30"/>
    </location>
</feature>
<keyword evidence="4" id="KW-1185">Reference proteome</keyword>
<protein>
    <submittedName>
        <fullName evidence="3">Uncharacterized protein</fullName>
    </submittedName>
</protein>
<dbReference type="RefSeq" id="WP_129887460.1">
    <property type="nucleotide sequence ID" value="NZ_CP035758.1"/>
</dbReference>
<evidence type="ECO:0000256" key="2">
    <source>
        <dbReference type="SAM" id="Phobius"/>
    </source>
</evidence>
<sequence length="341" mass="35714">MGIVGISVIYSISFAVVTYSFPSVLSMFLAFPKNTTMSLVNYLTSAIEGAIAALIIGCLKRRFPLKSPGGEKLLSELFSFNIFTGIPTFVTTATLDLLVGALVEHLSHLLSSQEHHLVRKSPEGISSSESIGPLVQNLQVDRKKEELETSSPPAARHHSVDLGTSKKSRNLVPAGVIIDVLVGTVVGWFAGGMGPATLLFGNDPTHVPGIVVTLLASGGATGTGAGSFGWVPAGSGAGSFSWVVALVLFLGLVLVIRGMVIGAITGLTFGLVVGGIHNATREGLFSSIAYLLEEKDLKKRKGKTLWEAMREGAIEGAIVGGMVGLLQGIATAVAFHNKFHH</sequence>
<reference evidence="3 4" key="1">
    <citation type="submission" date="2019-01" db="EMBL/GenBank/DDBJ databases">
        <title>Ktedonosporobacter rubrisoli SCAWS-G2.</title>
        <authorList>
            <person name="Huang Y."/>
            <person name="Yan B."/>
        </authorList>
    </citation>
    <scope>NUCLEOTIDE SEQUENCE [LARGE SCALE GENOMIC DNA]</scope>
    <source>
        <strain evidence="3 4">SCAWS-G2</strain>
    </source>
</reference>
<organism evidence="3 4">
    <name type="scientific">Ktedonosporobacter rubrisoli</name>
    <dbReference type="NCBI Taxonomy" id="2509675"/>
    <lineage>
        <taxon>Bacteria</taxon>
        <taxon>Bacillati</taxon>
        <taxon>Chloroflexota</taxon>
        <taxon>Ktedonobacteria</taxon>
        <taxon>Ktedonobacterales</taxon>
        <taxon>Ktedonosporobacteraceae</taxon>
        <taxon>Ktedonosporobacter</taxon>
    </lineage>
</organism>
<feature type="transmembrane region" description="Helical" evidence="2">
    <location>
        <begin position="313"/>
        <end position="335"/>
    </location>
</feature>
<evidence type="ECO:0000313" key="3">
    <source>
        <dbReference type="EMBL" id="QBD76562.1"/>
    </source>
</evidence>
<keyword evidence="2" id="KW-0472">Membrane</keyword>
<name>A0A4P6JNC3_KTERU</name>
<gene>
    <name evidence="3" type="ORF">EPA93_11340</name>
</gene>
<feature type="transmembrane region" description="Helical" evidence="2">
    <location>
        <begin position="171"/>
        <end position="190"/>
    </location>
</feature>
<keyword evidence="2" id="KW-0812">Transmembrane</keyword>
<feature type="transmembrane region" description="Helical" evidence="2">
    <location>
        <begin position="210"/>
        <end position="231"/>
    </location>
</feature>
<keyword evidence="2" id="KW-1133">Transmembrane helix</keyword>
<accession>A0A4P6JNC3</accession>
<dbReference type="KEGG" id="kbs:EPA93_11340"/>
<feature type="region of interest" description="Disordered" evidence="1">
    <location>
        <begin position="142"/>
        <end position="162"/>
    </location>
</feature>
<feature type="transmembrane region" description="Helical" evidence="2">
    <location>
        <begin position="42"/>
        <end position="59"/>
    </location>
</feature>
<feature type="transmembrane region" description="Helical" evidence="2">
    <location>
        <begin position="270"/>
        <end position="292"/>
    </location>
</feature>
<proteinExistence type="predicted"/>
<feature type="transmembrane region" description="Helical" evidence="2">
    <location>
        <begin position="243"/>
        <end position="264"/>
    </location>
</feature>